<reference evidence="3" key="1">
    <citation type="journal article" date="2019" name="Int. J. Syst. Evol. Microbiol.">
        <title>The Global Catalogue of Microorganisms (GCM) 10K type strain sequencing project: providing services to taxonomists for standard genome sequencing and annotation.</title>
        <authorList>
            <consortium name="The Broad Institute Genomics Platform"/>
            <consortium name="The Broad Institute Genome Sequencing Center for Infectious Disease"/>
            <person name="Wu L."/>
            <person name="Ma J."/>
        </authorList>
    </citation>
    <scope>NUCLEOTIDE SEQUENCE [LARGE SCALE GENOMIC DNA]</scope>
    <source>
        <strain evidence="3">JCM 17917</strain>
    </source>
</reference>
<keyword evidence="3" id="KW-1185">Reference proteome</keyword>
<feature type="chain" id="PRO_5046265558" evidence="1">
    <location>
        <begin position="22"/>
        <end position="217"/>
    </location>
</feature>
<evidence type="ECO:0000313" key="2">
    <source>
        <dbReference type="EMBL" id="GAA4302984.1"/>
    </source>
</evidence>
<feature type="signal peptide" evidence="1">
    <location>
        <begin position="1"/>
        <end position="21"/>
    </location>
</feature>
<organism evidence="2 3">
    <name type="scientific">Nibribacter koreensis</name>
    <dbReference type="NCBI Taxonomy" id="1084519"/>
    <lineage>
        <taxon>Bacteria</taxon>
        <taxon>Pseudomonadati</taxon>
        <taxon>Bacteroidota</taxon>
        <taxon>Cytophagia</taxon>
        <taxon>Cytophagales</taxon>
        <taxon>Hymenobacteraceae</taxon>
        <taxon>Nibribacter</taxon>
    </lineage>
</organism>
<dbReference type="EMBL" id="BAABGX010000002">
    <property type="protein sequence ID" value="GAA4302984.1"/>
    <property type="molecule type" value="Genomic_DNA"/>
</dbReference>
<dbReference type="RefSeq" id="WP_345164309.1">
    <property type="nucleotide sequence ID" value="NZ_BAABGX010000002.1"/>
</dbReference>
<accession>A0ABP8FG02</accession>
<proteinExistence type="predicted"/>
<name>A0ABP8FG02_9BACT</name>
<dbReference type="Proteomes" id="UP001501844">
    <property type="component" value="Unassembled WGS sequence"/>
</dbReference>
<sequence>MNPARLFPLLFLLLLNSGAFAQKWLPPAPLVANASLKDIARVAHSDSLKTVVIEYNPELALKVGPFVTAYYQAHEYGHFHRGHMNKGKLKKENHLTIAQLNTIMEIAADKYAIETLYPQDKTILLAMLDYLRKSEEEDLTNLAKLERIKMLEYRIAQLDAESNYYLEACRHFAHRSDPWPCSHMTREGKTLHESDPANCTHLVHPQGDKVMRTVNPR</sequence>
<keyword evidence="1" id="KW-0732">Signal</keyword>
<comment type="caution">
    <text evidence="2">The sequence shown here is derived from an EMBL/GenBank/DDBJ whole genome shotgun (WGS) entry which is preliminary data.</text>
</comment>
<evidence type="ECO:0000256" key="1">
    <source>
        <dbReference type="SAM" id="SignalP"/>
    </source>
</evidence>
<gene>
    <name evidence="2" type="ORF">GCM10023183_15170</name>
</gene>
<evidence type="ECO:0000313" key="3">
    <source>
        <dbReference type="Proteomes" id="UP001501844"/>
    </source>
</evidence>
<protein>
    <submittedName>
        <fullName evidence="2">Uncharacterized protein</fullName>
    </submittedName>
</protein>